<organism evidence="2 3">
    <name type="scientific">Lithohypha guttulata</name>
    <dbReference type="NCBI Taxonomy" id="1690604"/>
    <lineage>
        <taxon>Eukaryota</taxon>
        <taxon>Fungi</taxon>
        <taxon>Dikarya</taxon>
        <taxon>Ascomycota</taxon>
        <taxon>Pezizomycotina</taxon>
        <taxon>Eurotiomycetes</taxon>
        <taxon>Chaetothyriomycetidae</taxon>
        <taxon>Chaetothyriales</taxon>
        <taxon>Trichomeriaceae</taxon>
        <taxon>Lithohypha</taxon>
    </lineage>
</organism>
<evidence type="ECO:0000313" key="3">
    <source>
        <dbReference type="Proteomes" id="UP001309876"/>
    </source>
</evidence>
<feature type="region of interest" description="Disordered" evidence="1">
    <location>
        <begin position="229"/>
        <end position="259"/>
    </location>
</feature>
<dbReference type="EMBL" id="JAVRRJ010000001">
    <property type="protein sequence ID" value="KAK5090561.1"/>
    <property type="molecule type" value="Genomic_DNA"/>
</dbReference>
<feature type="region of interest" description="Disordered" evidence="1">
    <location>
        <begin position="111"/>
        <end position="138"/>
    </location>
</feature>
<feature type="compositionally biased region" description="Basic and acidic residues" evidence="1">
    <location>
        <begin position="124"/>
        <end position="134"/>
    </location>
</feature>
<dbReference type="AlphaFoldDB" id="A0AAN7T7W6"/>
<feature type="compositionally biased region" description="Low complexity" evidence="1">
    <location>
        <begin position="250"/>
        <end position="259"/>
    </location>
</feature>
<proteinExistence type="predicted"/>
<accession>A0AAN7T7W6</accession>
<gene>
    <name evidence="2" type="ORF">LTR05_000735</name>
</gene>
<feature type="region of interest" description="Disordered" evidence="1">
    <location>
        <begin position="26"/>
        <end position="71"/>
    </location>
</feature>
<comment type="caution">
    <text evidence="2">The sequence shown here is derived from an EMBL/GenBank/DDBJ whole genome shotgun (WGS) entry which is preliminary data.</text>
</comment>
<evidence type="ECO:0000313" key="2">
    <source>
        <dbReference type="EMBL" id="KAK5090561.1"/>
    </source>
</evidence>
<evidence type="ECO:0000256" key="1">
    <source>
        <dbReference type="SAM" id="MobiDB-lite"/>
    </source>
</evidence>
<reference evidence="2 3" key="1">
    <citation type="submission" date="2023-08" db="EMBL/GenBank/DDBJ databases">
        <title>Black Yeasts Isolated from many extreme environments.</title>
        <authorList>
            <person name="Coleine C."/>
            <person name="Stajich J.E."/>
            <person name="Selbmann L."/>
        </authorList>
    </citation>
    <scope>NUCLEOTIDE SEQUENCE [LARGE SCALE GENOMIC DNA]</scope>
    <source>
        <strain evidence="2 3">CCFEE 5910</strain>
    </source>
</reference>
<name>A0AAN7T7W6_9EURO</name>
<protein>
    <submittedName>
        <fullName evidence="2">Uncharacterized protein</fullName>
    </submittedName>
</protein>
<keyword evidence="3" id="KW-1185">Reference proteome</keyword>
<sequence>MSKAADPYYNRKSIPDEFIEHVGQTGLNPQEEAANRERKYSVTGVDVRKHDSSSKGLLAFHPQSDPYYSRKKIPDSMIHGVGETGLTKEEEYLNRERKYSVNGADLRKFSNAGKGSYAPGDDPYYTRKPVDKSQIDGVGETGMSRAEEFDTRENKASLFDISNDPFQQLTGSGHRASVSGAAAPVAAAARRRSSAVAPDAAAATAAHNHHTSGYSGSQGLETIPSRVEDNDIRPSTDVPPTIPSSTLNSGTTHHTGDTGHTIFYDRATIDTDNVAPGQRL</sequence>
<dbReference type="Proteomes" id="UP001309876">
    <property type="component" value="Unassembled WGS sequence"/>
</dbReference>
<feature type="compositionally biased region" description="Basic and acidic residues" evidence="1">
    <location>
        <begin position="33"/>
        <end position="53"/>
    </location>
</feature>